<gene>
    <name evidence="2" type="ORF">g.5301</name>
</gene>
<dbReference type="AlphaFoldDB" id="A0A1B6FLN3"/>
<sequence length="179" mass="20338">ITVIGVENCEDGGTNDIQFKTTIRKTSKDTVCYNGWLFLRYGVRNDMQEVWEISSLGSTGGWKSNFLTFRNKHGCLDTKRIFPQWFKLFELAKLNDTSCPIPKGNYSFDCVDLSNLQFERTNVMIYGTYRVTTTYYLNKVKIGCFIYKGIVYPRVNEDETPSTSTPSLVSGSLHSSSIG</sequence>
<evidence type="ECO:0000313" key="2">
    <source>
        <dbReference type="EMBL" id="JAS50913.1"/>
    </source>
</evidence>
<name>A0A1B6FLN3_9HEMI</name>
<evidence type="ECO:0000256" key="1">
    <source>
        <dbReference type="SAM" id="MobiDB-lite"/>
    </source>
</evidence>
<organism evidence="2">
    <name type="scientific">Cuerna arida</name>
    <dbReference type="NCBI Taxonomy" id="1464854"/>
    <lineage>
        <taxon>Eukaryota</taxon>
        <taxon>Metazoa</taxon>
        <taxon>Ecdysozoa</taxon>
        <taxon>Arthropoda</taxon>
        <taxon>Hexapoda</taxon>
        <taxon>Insecta</taxon>
        <taxon>Pterygota</taxon>
        <taxon>Neoptera</taxon>
        <taxon>Paraneoptera</taxon>
        <taxon>Hemiptera</taxon>
        <taxon>Auchenorrhyncha</taxon>
        <taxon>Membracoidea</taxon>
        <taxon>Cicadellidae</taxon>
        <taxon>Cicadellinae</taxon>
        <taxon>Proconiini</taxon>
        <taxon>Cuerna</taxon>
    </lineage>
</organism>
<feature type="compositionally biased region" description="Low complexity" evidence="1">
    <location>
        <begin position="164"/>
        <end position="179"/>
    </location>
</feature>
<reference evidence="2" key="1">
    <citation type="submission" date="2015-11" db="EMBL/GenBank/DDBJ databases">
        <title>De novo transcriptome assembly of four potential Pierce s Disease insect vectors from Arizona vineyards.</title>
        <authorList>
            <person name="Tassone E.E."/>
        </authorList>
    </citation>
    <scope>NUCLEOTIDE SEQUENCE</scope>
</reference>
<evidence type="ECO:0008006" key="3">
    <source>
        <dbReference type="Google" id="ProtNLM"/>
    </source>
</evidence>
<accession>A0A1B6FLN3</accession>
<protein>
    <recommendedName>
        <fullName evidence="3">MD-2-related lipid-recognition domain-containing protein</fullName>
    </recommendedName>
</protein>
<proteinExistence type="predicted"/>
<dbReference type="EMBL" id="GECZ01018856">
    <property type="protein sequence ID" value="JAS50913.1"/>
    <property type="molecule type" value="Transcribed_RNA"/>
</dbReference>
<feature type="non-terminal residue" evidence="2">
    <location>
        <position position="179"/>
    </location>
</feature>
<feature type="non-terminal residue" evidence="2">
    <location>
        <position position="1"/>
    </location>
</feature>
<feature type="region of interest" description="Disordered" evidence="1">
    <location>
        <begin position="158"/>
        <end position="179"/>
    </location>
</feature>